<sequence length="70" mass="7669">MFTLTVDRLEGETAVLKTNGSTINLPVKYLPAGVREGDILNLSISRDGEKTADSKKQAKEILNEIINHSN</sequence>
<organism evidence="1 2">
    <name type="scientific">Candidatus Falkowbacteria bacterium CG10_big_fil_rev_8_21_14_0_10_43_10</name>
    <dbReference type="NCBI Taxonomy" id="1974567"/>
    <lineage>
        <taxon>Bacteria</taxon>
        <taxon>Candidatus Falkowiibacteriota</taxon>
    </lineage>
</organism>
<name>A0A2H0V1W1_9BACT</name>
<evidence type="ECO:0000313" key="2">
    <source>
        <dbReference type="Proteomes" id="UP000228626"/>
    </source>
</evidence>
<comment type="caution">
    <text evidence="1">The sequence shown here is derived from an EMBL/GenBank/DDBJ whole genome shotgun (WGS) entry which is preliminary data.</text>
</comment>
<dbReference type="AlphaFoldDB" id="A0A2H0V1W1"/>
<dbReference type="InterPro" id="IPR021377">
    <property type="entry name" value="DUF3006"/>
</dbReference>
<proteinExistence type="predicted"/>
<dbReference type="Proteomes" id="UP000228626">
    <property type="component" value="Unassembled WGS sequence"/>
</dbReference>
<evidence type="ECO:0000313" key="1">
    <source>
        <dbReference type="EMBL" id="PIR93067.1"/>
    </source>
</evidence>
<protein>
    <submittedName>
        <fullName evidence="1">DUF3006 domain-containing protein</fullName>
    </submittedName>
</protein>
<dbReference type="EMBL" id="PFAR01000034">
    <property type="protein sequence ID" value="PIR93067.1"/>
    <property type="molecule type" value="Genomic_DNA"/>
</dbReference>
<accession>A0A2H0V1W1</accession>
<dbReference type="Pfam" id="PF11213">
    <property type="entry name" value="DUF3006"/>
    <property type="match status" value="1"/>
</dbReference>
<reference evidence="2" key="1">
    <citation type="submission" date="2017-09" db="EMBL/GenBank/DDBJ databases">
        <title>Depth-based differentiation of microbial function through sediment-hosted aquifers and enrichment of novel symbionts in the deep terrestrial subsurface.</title>
        <authorList>
            <person name="Probst A.J."/>
            <person name="Ladd B."/>
            <person name="Jarett J.K."/>
            <person name="Geller-Mcgrath D.E."/>
            <person name="Sieber C.M.K."/>
            <person name="Emerson J.B."/>
            <person name="Anantharaman K."/>
            <person name="Thomas B.C."/>
            <person name="Malmstrom R."/>
            <person name="Stieglmeier M."/>
            <person name="Klingl A."/>
            <person name="Woyke T."/>
            <person name="Ryan C.M."/>
            <person name="Banfield J.F."/>
        </authorList>
    </citation>
    <scope>NUCLEOTIDE SEQUENCE [LARGE SCALE GENOMIC DNA]</scope>
</reference>
<dbReference type="Gene3D" id="6.20.120.50">
    <property type="match status" value="1"/>
</dbReference>
<gene>
    <name evidence="1" type="ORF">COT99_02810</name>
</gene>